<comment type="subunit">
    <text evidence="3">Forms a complex with KhpB.</text>
</comment>
<dbReference type="PANTHER" id="PTHR34654:SF1">
    <property type="entry name" value="RNA-BINDING PROTEIN KHPA"/>
    <property type="match status" value="1"/>
</dbReference>
<comment type="caution">
    <text evidence="4">The sequence shown here is derived from an EMBL/GenBank/DDBJ whole genome shotgun (WGS) entry which is preliminary data.</text>
</comment>
<dbReference type="GO" id="GO:0009252">
    <property type="term" value="P:peptidoglycan biosynthetic process"/>
    <property type="evidence" value="ECO:0007669"/>
    <property type="project" value="UniProtKB-UniRule"/>
</dbReference>
<dbReference type="PROSITE" id="PS50084">
    <property type="entry name" value="KH_TYPE_1"/>
    <property type="match status" value="1"/>
</dbReference>
<reference evidence="4 5" key="1">
    <citation type="submission" date="2018-11" db="EMBL/GenBank/DDBJ databases">
        <authorList>
            <person name="Mardanov A.V."/>
            <person name="Ravin N.V."/>
            <person name="Dedysh S.N."/>
        </authorList>
    </citation>
    <scope>NUCLEOTIDE SEQUENCE [LARGE SCALE GENOMIC DNA]</scope>
    <source>
        <strain evidence="4 5">AF10</strain>
    </source>
</reference>
<dbReference type="InterPro" id="IPR015946">
    <property type="entry name" value="KH_dom-like_a/b"/>
</dbReference>
<comment type="subcellular location">
    <subcellularLocation>
        <location evidence="3">Cytoplasm</location>
    </subcellularLocation>
</comment>
<name>A0A4Q0T4F8_9BACT</name>
<dbReference type="InterPro" id="IPR009019">
    <property type="entry name" value="KH_sf_prok-type"/>
</dbReference>
<dbReference type="SUPFAM" id="SSF54814">
    <property type="entry name" value="Prokaryotic type KH domain (KH-domain type II)"/>
    <property type="match status" value="1"/>
</dbReference>
<dbReference type="GO" id="GO:0071555">
    <property type="term" value="P:cell wall organization"/>
    <property type="evidence" value="ECO:0007669"/>
    <property type="project" value="UniProtKB-KW"/>
</dbReference>
<evidence type="ECO:0000256" key="2">
    <source>
        <dbReference type="ARBA" id="ARBA00022884"/>
    </source>
</evidence>
<dbReference type="Pfam" id="PF13083">
    <property type="entry name" value="KH_KhpA-B"/>
    <property type="match status" value="1"/>
</dbReference>
<keyword evidence="3" id="KW-0133">Cell shape</keyword>
<evidence type="ECO:0000256" key="3">
    <source>
        <dbReference type="HAMAP-Rule" id="MF_00088"/>
    </source>
</evidence>
<sequence>MAGQKSIPKETETISAMKTLVYELVVCLVDKPNEVSIQAVTNGEVTSLRVRVAPEDVGKLVGKQGRTARSLRTILSAASMTRQQRFSLDILEERSTP</sequence>
<keyword evidence="5" id="KW-1185">Reference proteome</keyword>
<dbReference type="Proteomes" id="UP000289437">
    <property type="component" value="Unassembled WGS sequence"/>
</dbReference>
<evidence type="ECO:0000313" key="5">
    <source>
        <dbReference type="Proteomes" id="UP000289437"/>
    </source>
</evidence>
<dbReference type="EMBL" id="RDSM01000001">
    <property type="protein sequence ID" value="RXH58207.1"/>
    <property type="molecule type" value="Genomic_DNA"/>
</dbReference>
<comment type="similarity">
    <text evidence="3">Belongs to the KhpA RNA-binding protein family.</text>
</comment>
<keyword evidence="2 3" id="KW-0694">RNA-binding</keyword>
<accession>A0A4Q0T4F8</accession>
<gene>
    <name evidence="3" type="primary">khpA</name>
    <name evidence="4" type="ORF">GRAN_1517</name>
</gene>
<dbReference type="AlphaFoldDB" id="A0A4Q0T4F8"/>
<organism evidence="4 5">
    <name type="scientific">Granulicella sibirica</name>
    <dbReference type="NCBI Taxonomy" id="2479048"/>
    <lineage>
        <taxon>Bacteria</taxon>
        <taxon>Pseudomonadati</taxon>
        <taxon>Acidobacteriota</taxon>
        <taxon>Terriglobia</taxon>
        <taxon>Terriglobales</taxon>
        <taxon>Acidobacteriaceae</taxon>
        <taxon>Granulicella</taxon>
    </lineage>
</organism>
<reference evidence="5" key="2">
    <citation type="submission" date="2019-02" db="EMBL/GenBank/DDBJ databases">
        <title>Granulicella sibirica sp. nov., a psychrotolerant acidobacterium isolated from an organic soil layer in forested tundra, West Siberia.</title>
        <authorList>
            <person name="Oshkin I.Y."/>
            <person name="Kulichevskaya I.S."/>
            <person name="Rijpstra W.I.C."/>
            <person name="Sinninghe Damste J.S."/>
            <person name="Rakitin A.L."/>
            <person name="Ravin N.V."/>
            <person name="Dedysh S.N."/>
        </authorList>
    </citation>
    <scope>NUCLEOTIDE SEQUENCE [LARGE SCALE GENOMIC DNA]</scope>
    <source>
        <strain evidence="5">AF10</strain>
    </source>
</reference>
<dbReference type="InterPro" id="IPR020627">
    <property type="entry name" value="KhpA"/>
</dbReference>
<dbReference type="GO" id="GO:0008360">
    <property type="term" value="P:regulation of cell shape"/>
    <property type="evidence" value="ECO:0007669"/>
    <property type="project" value="UniProtKB-KW"/>
</dbReference>
<keyword evidence="3" id="KW-0143">Chaperone</keyword>
<evidence type="ECO:0000313" key="4">
    <source>
        <dbReference type="EMBL" id="RXH58207.1"/>
    </source>
</evidence>
<comment type="function">
    <text evidence="3">A probable RNA chaperone. Forms a complex with KhpB which binds to cellular RNA and controls its expression. Plays a role in peptidoglycan (PG) homeostasis and cell length regulation.</text>
</comment>
<protein>
    <recommendedName>
        <fullName evidence="3">RNA-binding protein KhpA</fullName>
    </recommendedName>
    <alternativeName>
        <fullName evidence="3">KH-domain protein A</fullName>
    </alternativeName>
</protein>
<dbReference type="PANTHER" id="PTHR34654">
    <property type="entry name" value="UPF0109 PROTEIN SCO5592"/>
    <property type="match status" value="1"/>
</dbReference>
<dbReference type="CDD" id="cd22533">
    <property type="entry name" value="KH-II_YlqC-like"/>
    <property type="match status" value="1"/>
</dbReference>
<keyword evidence="1 3" id="KW-0963">Cytoplasm</keyword>
<keyword evidence="3" id="KW-0961">Cell wall biogenesis/degradation</keyword>
<evidence type="ECO:0000256" key="1">
    <source>
        <dbReference type="ARBA" id="ARBA00022490"/>
    </source>
</evidence>
<dbReference type="HAMAP" id="MF_00088">
    <property type="entry name" value="KhpA"/>
    <property type="match status" value="1"/>
</dbReference>
<dbReference type="GO" id="GO:0003723">
    <property type="term" value="F:RNA binding"/>
    <property type="evidence" value="ECO:0007669"/>
    <property type="project" value="UniProtKB-UniRule"/>
</dbReference>
<dbReference type="GO" id="GO:0005737">
    <property type="term" value="C:cytoplasm"/>
    <property type="evidence" value="ECO:0007669"/>
    <property type="project" value="UniProtKB-SubCell"/>
</dbReference>
<dbReference type="Gene3D" id="3.30.300.20">
    <property type="match status" value="1"/>
</dbReference>
<proteinExistence type="inferred from homology"/>